<dbReference type="InterPro" id="IPR003103">
    <property type="entry name" value="BAG_domain"/>
</dbReference>
<dbReference type="Gene3D" id="1.20.58.120">
    <property type="entry name" value="BAG domain"/>
    <property type="match status" value="1"/>
</dbReference>
<dbReference type="Pfam" id="PF02179">
    <property type="entry name" value="BAG"/>
    <property type="match status" value="1"/>
</dbReference>
<dbReference type="PROSITE" id="PS50096">
    <property type="entry name" value="IQ"/>
    <property type="match status" value="1"/>
</dbReference>
<evidence type="ECO:0000256" key="1">
    <source>
        <dbReference type="ARBA" id="ARBA00023186"/>
    </source>
</evidence>
<organism evidence="3 4">
    <name type="scientific">Urochloa decumbens</name>
    <dbReference type="NCBI Taxonomy" id="240449"/>
    <lineage>
        <taxon>Eukaryota</taxon>
        <taxon>Viridiplantae</taxon>
        <taxon>Streptophyta</taxon>
        <taxon>Embryophyta</taxon>
        <taxon>Tracheophyta</taxon>
        <taxon>Spermatophyta</taxon>
        <taxon>Magnoliopsida</taxon>
        <taxon>Liliopsida</taxon>
        <taxon>Poales</taxon>
        <taxon>Poaceae</taxon>
        <taxon>PACMAD clade</taxon>
        <taxon>Panicoideae</taxon>
        <taxon>Panicodae</taxon>
        <taxon>Paniceae</taxon>
        <taxon>Melinidinae</taxon>
        <taxon>Urochloa</taxon>
    </lineage>
</organism>
<dbReference type="AlphaFoldDB" id="A0ABC9CG02"/>
<dbReference type="SMART" id="SM00264">
    <property type="entry name" value="BAG"/>
    <property type="match status" value="1"/>
</dbReference>
<proteinExistence type="predicted"/>
<dbReference type="InterPro" id="IPR036533">
    <property type="entry name" value="BAG_dom_sf"/>
</dbReference>
<protein>
    <recommendedName>
        <fullName evidence="2">BAG domain-containing protein</fullName>
    </recommendedName>
</protein>
<name>A0ABC9CG02_9POAL</name>
<keyword evidence="4" id="KW-1185">Reference proteome</keyword>
<dbReference type="PANTHER" id="PTHR33322:SF8">
    <property type="entry name" value="BAG FAMILY MOLECULAR CHAPERONE REGULATOR 5, MITOCHONDRIAL"/>
    <property type="match status" value="1"/>
</dbReference>
<keyword evidence="1" id="KW-0143">Chaperone</keyword>
<dbReference type="SUPFAM" id="SSF63491">
    <property type="entry name" value="BAG domain"/>
    <property type="match status" value="1"/>
</dbReference>
<reference evidence="3 4" key="2">
    <citation type="submission" date="2024-10" db="EMBL/GenBank/DDBJ databases">
        <authorList>
            <person name="Ryan C."/>
        </authorList>
    </citation>
    <scope>NUCLEOTIDE SEQUENCE [LARGE SCALE GENOMIC DNA]</scope>
</reference>
<feature type="domain" description="BAG" evidence="2">
    <location>
        <begin position="161"/>
        <end position="238"/>
    </location>
</feature>
<accession>A0ABC9CG02</accession>
<dbReference type="InterPro" id="IPR040400">
    <property type="entry name" value="BAG5/6/7/8"/>
</dbReference>
<dbReference type="InterPro" id="IPR000048">
    <property type="entry name" value="IQ_motif_EF-hand-BS"/>
</dbReference>
<dbReference type="EMBL" id="OZ075113">
    <property type="protein sequence ID" value="CAL5019247.1"/>
    <property type="molecule type" value="Genomic_DNA"/>
</dbReference>
<gene>
    <name evidence="3" type="ORF">URODEC1_LOCUS74639</name>
</gene>
<evidence type="ECO:0000313" key="3">
    <source>
        <dbReference type="EMBL" id="CAL5019247.1"/>
    </source>
</evidence>
<reference evidence="4" key="1">
    <citation type="submission" date="2024-06" db="EMBL/GenBank/DDBJ databases">
        <authorList>
            <person name="Ryan C."/>
        </authorList>
    </citation>
    <scope>NUCLEOTIDE SEQUENCE [LARGE SCALE GENOMIC DNA]</scope>
</reference>
<dbReference type="Pfam" id="PF00612">
    <property type="entry name" value="IQ"/>
    <property type="match status" value="1"/>
</dbReference>
<dbReference type="PROSITE" id="PS51035">
    <property type="entry name" value="BAG"/>
    <property type="match status" value="1"/>
</dbReference>
<sequence length="292" mass="31563">MFLGEAQFQPCTDAPLKCTCSVAGSGGVRKARRDEQQAHPDLRHRKKEIQVRKAVDHDGVTVLQSKAKQTAPATEHTLLAPLIQSCAHSQVPMGSYHHYSSTSQFVFAAADSNPNPAHKPKTTVQIPITSPSEEGRSPGAAAAARIQAAFRGHQVRRHVATVRAAGAEATRLERLLRRQETVDAVRGDERERARFSEALMAVLLRLDAVPGHDPAVRDARRAVSRRVVALQEVFDAVVAAPEAQTCGVPASLDQVLEGIWAAGETTVPAPPVEEEEEVRKIGTCWGRFFGGA</sequence>
<dbReference type="Proteomes" id="UP001497457">
    <property type="component" value="Chromosome 3rd"/>
</dbReference>
<evidence type="ECO:0000259" key="2">
    <source>
        <dbReference type="PROSITE" id="PS51035"/>
    </source>
</evidence>
<evidence type="ECO:0000313" key="4">
    <source>
        <dbReference type="Proteomes" id="UP001497457"/>
    </source>
</evidence>
<dbReference type="PANTHER" id="PTHR33322">
    <property type="entry name" value="BAG DOMAIN CONTAINING PROTEIN, EXPRESSED"/>
    <property type="match status" value="1"/>
</dbReference>